<sequence length="230" mass="26362">MTSLQVLGAGFGRTGTMSLKYALDHLGYNTHHMHMVLIDNTQIPEIFEEAYKNPDAPVDWDRAYLGYNAAVDWPTTAFFDKIYKLNPDAKIILTVRDPESWFNSVIKTIHEWPEVNETWPTQIIRARKMARVVVRDGELGGSDIITRKDQLMKKFVDHIERVKSIVKPENLLIMKLGDGWEVLCPFLGKEIPKDLPYPHKNKGENFGNMLKGIKELLGDQTKDEVEVLKV</sequence>
<dbReference type="InterPro" id="IPR027417">
    <property type="entry name" value="P-loop_NTPase"/>
</dbReference>
<dbReference type="AlphaFoldDB" id="A0A367KTE9"/>
<evidence type="ECO:0000313" key="2">
    <source>
        <dbReference type="Proteomes" id="UP000253551"/>
    </source>
</evidence>
<dbReference type="STRING" id="4846.A0A367KTE9"/>
<name>A0A367KTE9_RHIST</name>
<dbReference type="PANTHER" id="PTHR36978:SF4">
    <property type="entry name" value="P-LOOP CONTAINING NUCLEOSIDE TRIPHOSPHATE HYDROLASE PROTEIN"/>
    <property type="match status" value="1"/>
</dbReference>
<reference evidence="1 2" key="1">
    <citation type="journal article" date="2018" name="G3 (Bethesda)">
        <title>Phylogenetic and Phylogenomic Definition of Rhizopus Species.</title>
        <authorList>
            <person name="Gryganskyi A.P."/>
            <person name="Golan J."/>
            <person name="Dolatabadi S."/>
            <person name="Mondo S."/>
            <person name="Robb S."/>
            <person name="Idnurm A."/>
            <person name="Muszewska A."/>
            <person name="Steczkiewicz K."/>
            <person name="Masonjones S."/>
            <person name="Liao H.L."/>
            <person name="Gajdeczka M.T."/>
            <person name="Anike F."/>
            <person name="Vuek A."/>
            <person name="Anishchenko I.M."/>
            <person name="Voigt K."/>
            <person name="de Hoog G.S."/>
            <person name="Smith M.E."/>
            <person name="Heitman J."/>
            <person name="Vilgalys R."/>
            <person name="Stajich J.E."/>
        </authorList>
    </citation>
    <scope>NUCLEOTIDE SEQUENCE [LARGE SCALE GENOMIC DNA]</scope>
    <source>
        <strain evidence="1 2">LSU 92-RS-03</strain>
    </source>
</reference>
<evidence type="ECO:0000313" key="1">
    <source>
        <dbReference type="EMBL" id="RCI05456.1"/>
    </source>
</evidence>
<accession>A0A367KTE9</accession>
<dbReference type="OrthoDB" id="408152at2759"/>
<dbReference type="SUPFAM" id="SSF52540">
    <property type="entry name" value="P-loop containing nucleoside triphosphate hydrolases"/>
    <property type="match status" value="1"/>
</dbReference>
<gene>
    <name evidence="1" type="ORF">CU098_013537</name>
</gene>
<comment type="caution">
    <text evidence="1">The sequence shown here is derived from an EMBL/GenBank/DDBJ whole genome shotgun (WGS) entry which is preliminary data.</text>
</comment>
<dbReference type="InterPro" id="IPR040632">
    <property type="entry name" value="Sulfotransfer_4"/>
</dbReference>
<evidence type="ECO:0008006" key="3">
    <source>
        <dbReference type="Google" id="ProtNLM"/>
    </source>
</evidence>
<dbReference type="Gene3D" id="3.40.50.300">
    <property type="entry name" value="P-loop containing nucleotide triphosphate hydrolases"/>
    <property type="match status" value="1"/>
</dbReference>
<keyword evidence="2" id="KW-1185">Reference proteome</keyword>
<protein>
    <recommendedName>
        <fullName evidence="3">Sulfotransferase family protein</fullName>
    </recommendedName>
</protein>
<organism evidence="1 2">
    <name type="scientific">Rhizopus stolonifer</name>
    <name type="common">Rhizopus nigricans</name>
    <dbReference type="NCBI Taxonomy" id="4846"/>
    <lineage>
        <taxon>Eukaryota</taxon>
        <taxon>Fungi</taxon>
        <taxon>Fungi incertae sedis</taxon>
        <taxon>Mucoromycota</taxon>
        <taxon>Mucoromycotina</taxon>
        <taxon>Mucoromycetes</taxon>
        <taxon>Mucorales</taxon>
        <taxon>Mucorineae</taxon>
        <taxon>Rhizopodaceae</taxon>
        <taxon>Rhizopus</taxon>
    </lineage>
</organism>
<dbReference type="EMBL" id="PJQM01000384">
    <property type="protein sequence ID" value="RCI05456.1"/>
    <property type="molecule type" value="Genomic_DNA"/>
</dbReference>
<proteinExistence type="predicted"/>
<dbReference type="PANTHER" id="PTHR36978">
    <property type="entry name" value="P-LOOP CONTAINING NUCLEOTIDE TRIPHOSPHATE HYDROLASE"/>
    <property type="match status" value="1"/>
</dbReference>
<dbReference type="Pfam" id="PF17784">
    <property type="entry name" value="Sulfotransfer_4"/>
    <property type="match status" value="1"/>
</dbReference>
<dbReference type="Proteomes" id="UP000253551">
    <property type="component" value="Unassembled WGS sequence"/>
</dbReference>